<comment type="caution">
    <text evidence="2">The sequence shown here is derived from an EMBL/GenBank/DDBJ whole genome shotgun (WGS) entry which is preliminary data.</text>
</comment>
<evidence type="ECO:0000259" key="1">
    <source>
        <dbReference type="Pfam" id="PF13767"/>
    </source>
</evidence>
<dbReference type="InterPro" id="IPR025433">
    <property type="entry name" value="DUF4168"/>
</dbReference>
<feature type="domain" description="DUF4168" evidence="1">
    <location>
        <begin position="50"/>
        <end position="124"/>
    </location>
</feature>
<name>A0A5D9C758_9SPHN</name>
<accession>A0A5D9C758</accession>
<proteinExistence type="predicted"/>
<evidence type="ECO:0000313" key="3">
    <source>
        <dbReference type="Proteomes" id="UP000322077"/>
    </source>
</evidence>
<dbReference type="Proteomes" id="UP000322077">
    <property type="component" value="Unassembled WGS sequence"/>
</dbReference>
<dbReference type="Pfam" id="PF13767">
    <property type="entry name" value="DUF4168"/>
    <property type="match status" value="1"/>
</dbReference>
<evidence type="ECO:0000313" key="2">
    <source>
        <dbReference type="EMBL" id="TZG27293.1"/>
    </source>
</evidence>
<gene>
    <name evidence="2" type="ORF">FYJ91_06655</name>
</gene>
<sequence>MRSNSTQPLVRHHDGVPVRSLLTLVLCAAVWIGVGEAVAAPSAPAQRIDQAEITRYASALLEILNIRAIANQRERGAAPTRLGMLREQADAAIAASLADHGLNKDRFNQITAAVAARPALERQVRQHVMRERLGYR</sequence>
<keyword evidence="3" id="KW-1185">Reference proteome</keyword>
<organism evidence="2 3">
    <name type="scientific">Sphingomonas montanisoli</name>
    <dbReference type="NCBI Taxonomy" id="2606412"/>
    <lineage>
        <taxon>Bacteria</taxon>
        <taxon>Pseudomonadati</taxon>
        <taxon>Pseudomonadota</taxon>
        <taxon>Alphaproteobacteria</taxon>
        <taxon>Sphingomonadales</taxon>
        <taxon>Sphingomonadaceae</taxon>
        <taxon>Sphingomonas</taxon>
    </lineage>
</organism>
<dbReference type="AlphaFoldDB" id="A0A5D9C758"/>
<protein>
    <submittedName>
        <fullName evidence="2">DUF4168 domain-containing protein</fullName>
    </submittedName>
</protein>
<dbReference type="EMBL" id="VTOU01000002">
    <property type="protein sequence ID" value="TZG27293.1"/>
    <property type="molecule type" value="Genomic_DNA"/>
</dbReference>
<reference evidence="2 3" key="1">
    <citation type="submission" date="2019-08" db="EMBL/GenBank/DDBJ databases">
        <authorList>
            <person name="Wang G."/>
            <person name="Xu Z."/>
        </authorList>
    </citation>
    <scope>NUCLEOTIDE SEQUENCE [LARGE SCALE GENOMIC DNA]</scope>
    <source>
        <strain evidence="2 3">ZX</strain>
    </source>
</reference>